<dbReference type="OrthoDB" id="657710at2"/>
<feature type="chain" id="PRO_5012161347" description="Outer membrane protein beta-barrel domain-containing protein" evidence="1">
    <location>
        <begin position="23"/>
        <end position="293"/>
    </location>
</feature>
<gene>
    <name evidence="2" type="ORF">SAMN05444266_111170</name>
</gene>
<dbReference type="RefSeq" id="WP_073086842.1">
    <property type="nucleotide sequence ID" value="NZ_FRBL01000011.1"/>
</dbReference>
<protein>
    <recommendedName>
        <fullName evidence="4">Outer membrane protein beta-barrel domain-containing protein</fullName>
    </recommendedName>
</protein>
<proteinExistence type="predicted"/>
<feature type="signal peptide" evidence="1">
    <location>
        <begin position="1"/>
        <end position="22"/>
    </location>
</feature>
<dbReference type="Proteomes" id="UP000184420">
    <property type="component" value="Unassembled WGS sequence"/>
</dbReference>
<reference evidence="2 3" key="1">
    <citation type="submission" date="2016-11" db="EMBL/GenBank/DDBJ databases">
        <authorList>
            <person name="Jaros S."/>
            <person name="Januszkiewicz K."/>
            <person name="Wedrychowicz H."/>
        </authorList>
    </citation>
    <scope>NUCLEOTIDE SEQUENCE [LARGE SCALE GENOMIC DNA]</scope>
    <source>
        <strain evidence="2 3">DSM 27406</strain>
    </source>
</reference>
<dbReference type="EMBL" id="FRBL01000011">
    <property type="protein sequence ID" value="SHM82280.1"/>
    <property type="molecule type" value="Genomic_DNA"/>
</dbReference>
<evidence type="ECO:0008006" key="4">
    <source>
        <dbReference type="Google" id="ProtNLM"/>
    </source>
</evidence>
<evidence type="ECO:0000313" key="2">
    <source>
        <dbReference type="EMBL" id="SHM82280.1"/>
    </source>
</evidence>
<name>A0A1M7LVH1_9BACT</name>
<accession>A0A1M7LVH1</accession>
<dbReference type="AlphaFoldDB" id="A0A1M7LVH1"/>
<evidence type="ECO:0000256" key="1">
    <source>
        <dbReference type="SAM" id="SignalP"/>
    </source>
</evidence>
<evidence type="ECO:0000313" key="3">
    <source>
        <dbReference type="Proteomes" id="UP000184420"/>
    </source>
</evidence>
<keyword evidence="3" id="KW-1185">Reference proteome</keyword>
<sequence length="293" mass="33091">MKTLLLYTGLITILLISRNTFAQETNPTMTVSQDPPEYKHQAPWFVNRFKVSAGLFFVVNNTDVTLENASGTTGTDINFEDDLGFNKNTATFLGDFQWRISRRSRLDFKYASIRRTSDYTLKKDIQFGDQTYNINSSVHAWFNTDIYRISYGFAFLQSSKYEVGVLVGAHMVGLGIGMELTGNNINNRTERFSITAPLPDVGIWGGYAITDRIAVNGEFSWLKLSIDDITGRILSGNLMVSYRIIPRLEAAIGYTGFNFNVDATRDHLQGKLKWGYNGPSLTVSYAFGKKRWL</sequence>
<dbReference type="STRING" id="1419482.SAMN05444266_111170"/>
<keyword evidence="1" id="KW-0732">Signal</keyword>
<organism evidence="2 3">
    <name type="scientific">Chitinophaga jiangningensis</name>
    <dbReference type="NCBI Taxonomy" id="1419482"/>
    <lineage>
        <taxon>Bacteria</taxon>
        <taxon>Pseudomonadati</taxon>
        <taxon>Bacteroidota</taxon>
        <taxon>Chitinophagia</taxon>
        <taxon>Chitinophagales</taxon>
        <taxon>Chitinophagaceae</taxon>
        <taxon>Chitinophaga</taxon>
    </lineage>
</organism>